<protein>
    <recommendedName>
        <fullName evidence="4">Lipoprotein</fullName>
    </recommendedName>
</protein>
<feature type="region of interest" description="Disordered" evidence="1">
    <location>
        <begin position="75"/>
        <end position="118"/>
    </location>
</feature>
<dbReference type="Proteomes" id="UP000294684">
    <property type="component" value="Unassembled WGS sequence"/>
</dbReference>
<evidence type="ECO:0000313" key="3">
    <source>
        <dbReference type="Proteomes" id="UP000294684"/>
    </source>
</evidence>
<name>A0A4R8MT35_LEPME</name>
<evidence type="ECO:0008006" key="4">
    <source>
        <dbReference type="Google" id="ProtNLM"/>
    </source>
</evidence>
<accession>A0A4R8MT35</accession>
<sequence>MNRHMSKVWFLGFALVLGFYGCSNSKNFETRSECLDRCVREQYVCALAVAPQLDNATATTIACVAMYKICYDKCPVPSTSSSSTTRYRSFSSSGSGNKGGGNSSSGSGSGSGSSGGSVLREEEVKLGASLSVDDFGTDLQIFI</sequence>
<proteinExistence type="predicted"/>
<dbReference type="PROSITE" id="PS51257">
    <property type="entry name" value="PROKAR_LIPOPROTEIN"/>
    <property type="match status" value="1"/>
</dbReference>
<dbReference type="EMBL" id="SORO01000001">
    <property type="protein sequence ID" value="TDY72619.1"/>
    <property type="molecule type" value="Genomic_DNA"/>
</dbReference>
<evidence type="ECO:0000313" key="2">
    <source>
        <dbReference type="EMBL" id="TDY72619.1"/>
    </source>
</evidence>
<feature type="compositionally biased region" description="Low complexity" evidence="1">
    <location>
        <begin position="78"/>
        <end position="95"/>
    </location>
</feature>
<gene>
    <name evidence="2" type="ORF">CLV96_1618</name>
</gene>
<dbReference type="AlphaFoldDB" id="A0A4R8MT35"/>
<reference evidence="2 3" key="1">
    <citation type="submission" date="2019-03" db="EMBL/GenBank/DDBJ databases">
        <title>Genomic Encyclopedia of Archaeal and Bacterial Type Strains, Phase II (KMG-II): from individual species to whole genera.</title>
        <authorList>
            <person name="Goeker M."/>
        </authorList>
    </citation>
    <scope>NUCLEOTIDE SEQUENCE [LARGE SCALE GENOMIC DNA]</scope>
    <source>
        <strain evidence="2 3">DSM 21537</strain>
    </source>
</reference>
<organism evidence="2 3">
    <name type="scientific">Leptospira meyeri</name>
    <dbReference type="NCBI Taxonomy" id="29508"/>
    <lineage>
        <taxon>Bacteria</taxon>
        <taxon>Pseudomonadati</taxon>
        <taxon>Spirochaetota</taxon>
        <taxon>Spirochaetia</taxon>
        <taxon>Leptospirales</taxon>
        <taxon>Leptospiraceae</taxon>
        <taxon>Leptospira</taxon>
    </lineage>
</organism>
<comment type="caution">
    <text evidence="2">The sequence shown here is derived from an EMBL/GenBank/DDBJ whole genome shotgun (WGS) entry which is preliminary data.</text>
</comment>
<feature type="compositionally biased region" description="Gly residues" evidence="1">
    <location>
        <begin position="96"/>
        <end position="115"/>
    </location>
</feature>
<evidence type="ECO:0000256" key="1">
    <source>
        <dbReference type="SAM" id="MobiDB-lite"/>
    </source>
</evidence>
<keyword evidence="3" id="KW-1185">Reference proteome</keyword>